<dbReference type="EMBL" id="MHKN01000048">
    <property type="protein sequence ID" value="OGY91140.1"/>
    <property type="molecule type" value="Genomic_DNA"/>
</dbReference>
<evidence type="ECO:0000313" key="3">
    <source>
        <dbReference type="Proteomes" id="UP000177349"/>
    </source>
</evidence>
<organism evidence="2 3">
    <name type="scientific">Candidatus Komeilibacteria bacterium RIFCSPLOWO2_01_FULL_53_11</name>
    <dbReference type="NCBI Taxonomy" id="1798552"/>
    <lineage>
        <taxon>Bacteria</taxon>
        <taxon>Candidatus Komeiliibacteriota</taxon>
    </lineage>
</organism>
<comment type="caution">
    <text evidence="2">The sequence shown here is derived from an EMBL/GenBank/DDBJ whole genome shotgun (WGS) entry which is preliminary data.</text>
</comment>
<protein>
    <recommendedName>
        <fullName evidence="1">DUF7282 domain-containing protein</fullName>
    </recommendedName>
</protein>
<reference evidence="2 3" key="1">
    <citation type="journal article" date="2016" name="Nat. Commun.">
        <title>Thousands of microbial genomes shed light on interconnected biogeochemical processes in an aquifer system.</title>
        <authorList>
            <person name="Anantharaman K."/>
            <person name="Brown C.T."/>
            <person name="Hug L.A."/>
            <person name="Sharon I."/>
            <person name="Castelle C.J."/>
            <person name="Probst A.J."/>
            <person name="Thomas B.C."/>
            <person name="Singh A."/>
            <person name="Wilkins M.J."/>
            <person name="Karaoz U."/>
            <person name="Brodie E.L."/>
            <person name="Williams K.H."/>
            <person name="Hubbard S.S."/>
            <person name="Banfield J.F."/>
        </authorList>
    </citation>
    <scope>NUCLEOTIDE SEQUENCE [LARGE SCALE GENOMIC DNA]</scope>
</reference>
<feature type="domain" description="DUF7282" evidence="1">
    <location>
        <begin position="139"/>
        <end position="231"/>
    </location>
</feature>
<sequence length="239" mass="26732">MNKKTYLVTTLLIVLALIVIGSVVAWQRRQEFILQKEAQRFEENLRSEAIAELETIQRYQDYCIKGNEVISEDGRFIKVSGDARTMYEDARKQFTCPSEENDELCEELDPLEWRMVFECERVPGKSFSDGTNGLLIDTQVVGTAGIVKRVVLDASGFVVIYESEKPTAETKPLAVSPLLPAGIWDIVSIAIPTPLKERSIYTASIALDNGDMAYTQADDRPLRNATEDIATASFSVIKD</sequence>
<dbReference type="AlphaFoldDB" id="A0A1G2BRX4"/>
<dbReference type="Pfam" id="PF23951">
    <property type="entry name" value="DUF7282"/>
    <property type="match status" value="1"/>
</dbReference>
<dbReference type="InterPro" id="IPR055706">
    <property type="entry name" value="Slg1/2_DUF7282"/>
</dbReference>
<evidence type="ECO:0000313" key="2">
    <source>
        <dbReference type="EMBL" id="OGY91140.1"/>
    </source>
</evidence>
<gene>
    <name evidence="2" type="ORF">A3B31_01295</name>
</gene>
<dbReference type="Proteomes" id="UP000177349">
    <property type="component" value="Unassembled WGS sequence"/>
</dbReference>
<proteinExistence type="predicted"/>
<accession>A0A1G2BRX4</accession>
<name>A0A1G2BRX4_9BACT</name>
<evidence type="ECO:0000259" key="1">
    <source>
        <dbReference type="Pfam" id="PF23951"/>
    </source>
</evidence>